<organism evidence="4 5">
    <name type="scientific">Circinella minor</name>
    <dbReference type="NCBI Taxonomy" id="1195481"/>
    <lineage>
        <taxon>Eukaryota</taxon>
        <taxon>Fungi</taxon>
        <taxon>Fungi incertae sedis</taxon>
        <taxon>Mucoromycota</taxon>
        <taxon>Mucoromycotina</taxon>
        <taxon>Mucoromycetes</taxon>
        <taxon>Mucorales</taxon>
        <taxon>Lichtheimiaceae</taxon>
        <taxon>Circinella</taxon>
    </lineage>
</organism>
<proteinExistence type="predicted"/>
<dbReference type="GO" id="GO:0005739">
    <property type="term" value="C:mitochondrion"/>
    <property type="evidence" value="ECO:0007669"/>
    <property type="project" value="TreeGrafter"/>
</dbReference>
<evidence type="ECO:0000256" key="2">
    <source>
        <dbReference type="SAM" id="MobiDB-lite"/>
    </source>
</evidence>
<dbReference type="EMBL" id="JAEPRB010000291">
    <property type="protein sequence ID" value="KAG2217540.1"/>
    <property type="molecule type" value="Genomic_DNA"/>
</dbReference>
<dbReference type="PANTHER" id="PTHR43448">
    <property type="entry name" value="PROTOHEME IX FARNESYLTRANSFERASE, MITOCHONDRIAL"/>
    <property type="match status" value="1"/>
</dbReference>
<keyword evidence="3" id="KW-0812">Transmembrane</keyword>
<keyword evidence="5" id="KW-1185">Reference proteome</keyword>
<dbReference type="Proteomes" id="UP000646827">
    <property type="component" value="Unassembled WGS sequence"/>
</dbReference>
<dbReference type="OrthoDB" id="5211at2759"/>
<evidence type="ECO:0000313" key="5">
    <source>
        <dbReference type="Proteomes" id="UP000646827"/>
    </source>
</evidence>
<feature type="transmembrane region" description="Helical" evidence="3">
    <location>
        <begin position="77"/>
        <end position="100"/>
    </location>
</feature>
<keyword evidence="3" id="KW-1133">Transmembrane helix</keyword>
<sequence length="139" mass="15748">MAVTGPKLNARVSLRYALAMVPLSLSIPYLGLTSWWFALDSSIANAGLIYGAYRFYKKKVRIIHYIAKKKSDEKNARQLFFGSIVHLPVLMALLMVHKVYDMDMSHLLSWDDDFIDEEESQSQQSLAPSPPHQQQSSSS</sequence>
<feature type="compositionally biased region" description="Low complexity" evidence="2">
    <location>
        <begin position="121"/>
        <end position="139"/>
    </location>
</feature>
<comment type="caution">
    <text evidence="4">The sequence shown here is derived from an EMBL/GenBank/DDBJ whole genome shotgun (WGS) entry which is preliminary data.</text>
</comment>
<dbReference type="InterPro" id="IPR006369">
    <property type="entry name" value="Protohaem_IX_farnesylTrfase"/>
</dbReference>
<feature type="transmembrane region" description="Helical" evidence="3">
    <location>
        <begin position="36"/>
        <end position="56"/>
    </location>
</feature>
<evidence type="ECO:0000256" key="1">
    <source>
        <dbReference type="ARBA" id="ARBA00022679"/>
    </source>
</evidence>
<evidence type="ECO:0000313" key="4">
    <source>
        <dbReference type="EMBL" id="KAG2217540.1"/>
    </source>
</evidence>
<dbReference type="GO" id="GO:0006784">
    <property type="term" value="P:heme A biosynthetic process"/>
    <property type="evidence" value="ECO:0007669"/>
    <property type="project" value="TreeGrafter"/>
</dbReference>
<evidence type="ECO:0000256" key="3">
    <source>
        <dbReference type="SAM" id="Phobius"/>
    </source>
</evidence>
<feature type="region of interest" description="Disordered" evidence="2">
    <location>
        <begin position="118"/>
        <end position="139"/>
    </location>
</feature>
<reference evidence="4 5" key="1">
    <citation type="submission" date="2020-12" db="EMBL/GenBank/DDBJ databases">
        <title>Metabolic potential, ecology and presence of endohyphal bacteria is reflected in genomic diversity of Mucoromycotina.</title>
        <authorList>
            <person name="Muszewska A."/>
            <person name="Okrasinska A."/>
            <person name="Steczkiewicz K."/>
            <person name="Drgas O."/>
            <person name="Orlowska M."/>
            <person name="Perlinska-Lenart U."/>
            <person name="Aleksandrzak-Piekarczyk T."/>
            <person name="Szatraj K."/>
            <person name="Zielenkiewicz U."/>
            <person name="Pilsyk S."/>
            <person name="Malc E."/>
            <person name="Mieczkowski P."/>
            <person name="Kruszewska J.S."/>
            <person name="Biernat P."/>
            <person name="Pawlowska J."/>
        </authorList>
    </citation>
    <scope>NUCLEOTIDE SEQUENCE [LARGE SCALE GENOMIC DNA]</scope>
    <source>
        <strain evidence="4 5">CBS 142.35</strain>
    </source>
</reference>
<keyword evidence="1" id="KW-0808">Transferase</keyword>
<dbReference type="PANTHER" id="PTHR43448:SF2">
    <property type="entry name" value="PROTOHEME IX FARNESYLTRANSFERASE, MITOCHONDRIAL"/>
    <property type="match status" value="1"/>
</dbReference>
<feature type="transmembrane region" description="Helical" evidence="3">
    <location>
        <begin position="12"/>
        <end position="30"/>
    </location>
</feature>
<dbReference type="GO" id="GO:0008495">
    <property type="term" value="F:protoheme IX farnesyltransferase activity"/>
    <property type="evidence" value="ECO:0007669"/>
    <property type="project" value="InterPro"/>
</dbReference>
<dbReference type="GO" id="GO:0016020">
    <property type="term" value="C:membrane"/>
    <property type="evidence" value="ECO:0007669"/>
    <property type="project" value="InterPro"/>
</dbReference>
<keyword evidence="3" id="KW-0472">Membrane</keyword>
<name>A0A8H7RVF1_9FUNG</name>
<accession>A0A8H7RVF1</accession>
<gene>
    <name evidence="4" type="ORF">INT45_009965</name>
</gene>
<dbReference type="AlphaFoldDB" id="A0A8H7RVF1"/>
<protein>
    <submittedName>
        <fullName evidence="4">Uncharacterized protein</fullName>
    </submittedName>
</protein>